<proteinExistence type="predicted"/>
<protein>
    <submittedName>
        <fullName evidence="1">Uncharacterized protein</fullName>
    </submittedName>
</protein>
<dbReference type="AlphaFoldDB" id="A0A846HGS9"/>
<sequence length="109" mass="12506">MSEYVFQEEEEPVYPPFTGTWFVENHETIDTHPYAVAFGQFLGNGIHPDPANELAFGLHSAISQISDDPFDPLRVTAVNIFDRLNEMNYWEFSAEEDGDREPDNFVFAD</sequence>
<comment type="caution">
    <text evidence="1">The sequence shown here is derived from an EMBL/GenBank/DDBJ whole genome shotgun (WGS) entry which is preliminary data.</text>
</comment>
<reference evidence="1 2" key="1">
    <citation type="journal article" date="2015" name="Genome Announc.">
        <title>Draft Genome Sequence of Cyanobacterium Hassallia byssoidea Strain VB512170, Isolated from Monuments in India.</title>
        <authorList>
            <person name="Singh D."/>
            <person name="Chandrababunaidu M.M."/>
            <person name="Panda A."/>
            <person name="Sen D."/>
            <person name="Bhattacharyya S."/>
            <person name="Adhikary S.P."/>
            <person name="Tripathy S."/>
        </authorList>
    </citation>
    <scope>NUCLEOTIDE SEQUENCE [LARGE SCALE GENOMIC DNA]</scope>
    <source>
        <strain evidence="1 2">VB512170</strain>
    </source>
</reference>
<dbReference type="EMBL" id="JTCM02000127">
    <property type="protein sequence ID" value="NEU76707.1"/>
    <property type="molecule type" value="Genomic_DNA"/>
</dbReference>
<accession>A0A846HGS9</accession>
<organism evidence="1 2">
    <name type="scientific">Hassallia byssoidea VB512170</name>
    <dbReference type="NCBI Taxonomy" id="1304833"/>
    <lineage>
        <taxon>Bacteria</taxon>
        <taxon>Bacillati</taxon>
        <taxon>Cyanobacteriota</taxon>
        <taxon>Cyanophyceae</taxon>
        <taxon>Nostocales</taxon>
        <taxon>Tolypothrichaceae</taxon>
        <taxon>Hassallia</taxon>
    </lineage>
</organism>
<name>A0A846HGS9_9CYAN</name>
<evidence type="ECO:0000313" key="2">
    <source>
        <dbReference type="Proteomes" id="UP000031549"/>
    </source>
</evidence>
<keyword evidence="2" id="KW-1185">Reference proteome</keyword>
<dbReference type="Proteomes" id="UP000031549">
    <property type="component" value="Unassembled WGS sequence"/>
</dbReference>
<dbReference type="RefSeq" id="WP_039740792.1">
    <property type="nucleotide sequence ID" value="NZ_JTCM02000127.1"/>
</dbReference>
<evidence type="ECO:0000313" key="1">
    <source>
        <dbReference type="EMBL" id="NEU76707.1"/>
    </source>
</evidence>
<gene>
    <name evidence="1" type="ORF">PI95_030415</name>
</gene>